<dbReference type="EMBL" id="VAWA01000002">
    <property type="protein sequence ID" value="TLP79521.1"/>
    <property type="molecule type" value="Genomic_DNA"/>
</dbReference>
<dbReference type="GO" id="GO:0050660">
    <property type="term" value="F:flavin adenine dinucleotide binding"/>
    <property type="evidence" value="ECO:0007669"/>
    <property type="project" value="TreeGrafter"/>
</dbReference>
<dbReference type="AlphaFoldDB" id="A0A5R9ALE3"/>
<accession>A0A5R9ALE3</accession>
<organism evidence="2 3">
    <name type="scientific">Nesterenkonia sphaerica</name>
    <dbReference type="NCBI Taxonomy" id="1804988"/>
    <lineage>
        <taxon>Bacteria</taxon>
        <taxon>Bacillati</taxon>
        <taxon>Actinomycetota</taxon>
        <taxon>Actinomycetes</taxon>
        <taxon>Micrococcales</taxon>
        <taxon>Micrococcaceae</taxon>
        <taxon>Nesterenkonia</taxon>
    </lineage>
</organism>
<name>A0A5R9ALE3_9MICC</name>
<proteinExistence type="predicted"/>
<dbReference type="InterPro" id="IPR032710">
    <property type="entry name" value="NTF2-like_dom_sf"/>
</dbReference>
<dbReference type="SUPFAM" id="SSF54427">
    <property type="entry name" value="NTF2-like"/>
    <property type="match status" value="1"/>
</dbReference>
<dbReference type="InterPro" id="IPR036188">
    <property type="entry name" value="FAD/NAD-bd_sf"/>
</dbReference>
<dbReference type="InterPro" id="IPR050982">
    <property type="entry name" value="Auxin_biosynth/cation_transpt"/>
</dbReference>
<protein>
    <submittedName>
        <fullName evidence="2">NAD(P)/FAD-dependent oxidoreductase</fullName>
    </submittedName>
</protein>
<reference evidence="2 3" key="1">
    <citation type="submission" date="2019-05" db="EMBL/GenBank/DDBJ databases">
        <title>Nesterenkonia sp. GY239, isolated from the Southern Atlantic Ocean.</title>
        <authorList>
            <person name="Zhang G."/>
        </authorList>
    </citation>
    <scope>NUCLEOTIDE SEQUENCE [LARGE SCALE GENOMIC DNA]</scope>
    <source>
        <strain evidence="2 3">GY239</strain>
    </source>
</reference>
<evidence type="ECO:0000313" key="3">
    <source>
        <dbReference type="Proteomes" id="UP000306544"/>
    </source>
</evidence>
<dbReference type="Proteomes" id="UP000306544">
    <property type="component" value="Unassembled WGS sequence"/>
</dbReference>
<dbReference type="Pfam" id="PF13738">
    <property type="entry name" value="Pyr_redox_3"/>
    <property type="match status" value="1"/>
</dbReference>
<sequence length="596" mass="67154">MKTADSIAQDWLDNFSVALENDDAEAAAKCFEPNGFWRDFVAFTWNLYTAEGTAEIQDLAVATAQRTGAGSWQLLEPAEEDDDGTVTAWLGFDTETVRGMGLVRVRDGRAWTLLTLAEELTGYEEPVGPRRPLGVQHRIHRGRKTWLEQRSQQHASMGHSQQPYALVVGGGQGGIGLAARLHNVGVPTLVVDRYEAPGDAWRNRYKSLHLHDPVWYDHLPYLNFPDNWPVFPSKDKVADWLKHYVDLMELNYWSKTTCTDAQWDDQAGHWRVHVDRAGEHVTLTPTHLIFALGVSGYPRTPEFPGQDEFRGEQHHSSAHRGGVQYRNKRAVVVGSNNSAHDICASLWEQGAEVTMVQRSSTHIVRSDSLMDVVLGPLYSEDAVAQGVDAHRADRLFASWPYRLLPDVQREAFDAIRERDSDFYRELEKAGFELDFGEDGSGLFVKYLRRGSGYYIDVGASQLVIDGEINLAAGQVDRLTKNAVVLEDGTELPADLVVYATGYGSMNEWLRDIISAEVAEEVGKCWGYGSDTTRDPGPWEGELRNMWKPTNVQNLWFHGGNLHQSRHYSKYLAIQLKARYEGLDTPVYGLQPSYHRY</sequence>
<dbReference type="SUPFAM" id="SSF51905">
    <property type="entry name" value="FAD/NAD(P)-binding domain"/>
    <property type="match status" value="1"/>
</dbReference>
<dbReference type="RefSeq" id="WP_138169282.1">
    <property type="nucleotide sequence ID" value="NZ_VAWA01000002.1"/>
</dbReference>
<comment type="caution">
    <text evidence="2">The sequence shown here is derived from an EMBL/GenBank/DDBJ whole genome shotgun (WGS) entry which is preliminary data.</text>
</comment>
<keyword evidence="1" id="KW-0560">Oxidoreductase</keyword>
<dbReference type="OrthoDB" id="9808049at2"/>
<dbReference type="PANTHER" id="PTHR43539:SF68">
    <property type="entry name" value="FLAVIN-BINDING MONOOXYGENASE-LIKE PROTEIN (AFU_ORTHOLOGUE AFUA_4G09220)"/>
    <property type="match status" value="1"/>
</dbReference>
<keyword evidence="3" id="KW-1185">Reference proteome</keyword>
<evidence type="ECO:0000313" key="2">
    <source>
        <dbReference type="EMBL" id="TLP79521.1"/>
    </source>
</evidence>
<dbReference type="PANTHER" id="PTHR43539">
    <property type="entry name" value="FLAVIN-BINDING MONOOXYGENASE-LIKE PROTEIN (AFU_ORTHOLOGUE AFUA_4G09220)"/>
    <property type="match status" value="1"/>
</dbReference>
<dbReference type="Gene3D" id="3.50.50.60">
    <property type="entry name" value="FAD/NAD(P)-binding domain"/>
    <property type="match status" value="2"/>
</dbReference>
<dbReference type="GO" id="GO:0004497">
    <property type="term" value="F:monooxygenase activity"/>
    <property type="evidence" value="ECO:0007669"/>
    <property type="project" value="TreeGrafter"/>
</dbReference>
<gene>
    <name evidence="2" type="ORF">FEF27_02725</name>
</gene>
<evidence type="ECO:0000256" key="1">
    <source>
        <dbReference type="ARBA" id="ARBA00023002"/>
    </source>
</evidence>